<evidence type="ECO:0000256" key="1">
    <source>
        <dbReference type="SAM" id="Coils"/>
    </source>
</evidence>
<dbReference type="InterPro" id="IPR011992">
    <property type="entry name" value="EF-hand-dom_pair"/>
</dbReference>
<dbReference type="PROSITE" id="PS50031">
    <property type="entry name" value="EH"/>
    <property type="match status" value="2"/>
</dbReference>
<organism evidence="4 5">
    <name type="scientific">Absidia repens</name>
    <dbReference type="NCBI Taxonomy" id="90262"/>
    <lineage>
        <taxon>Eukaryota</taxon>
        <taxon>Fungi</taxon>
        <taxon>Fungi incertae sedis</taxon>
        <taxon>Mucoromycota</taxon>
        <taxon>Mucoromycotina</taxon>
        <taxon>Mucoromycetes</taxon>
        <taxon>Mucorales</taxon>
        <taxon>Cunninghamellaceae</taxon>
        <taxon>Absidia</taxon>
    </lineage>
</organism>
<feature type="compositionally biased region" description="Pro residues" evidence="2">
    <location>
        <begin position="227"/>
        <end position="237"/>
    </location>
</feature>
<dbReference type="CDD" id="cd00052">
    <property type="entry name" value="EH"/>
    <property type="match status" value="2"/>
</dbReference>
<feature type="coiled-coil region" evidence="1">
    <location>
        <begin position="352"/>
        <end position="449"/>
    </location>
</feature>
<gene>
    <name evidence="4" type="ORF">BCR42DRAFT_2049</name>
</gene>
<reference evidence="4 5" key="1">
    <citation type="submission" date="2016-07" db="EMBL/GenBank/DDBJ databases">
        <title>Pervasive Adenine N6-methylation of Active Genes in Fungi.</title>
        <authorList>
            <consortium name="DOE Joint Genome Institute"/>
            <person name="Mondo S.J."/>
            <person name="Dannebaum R.O."/>
            <person name="Kuo R.C."/>
            <person name="Labutti K."/>
            <person name="Haridas S."/>
            <person name="Kuo A."/>
            <person name="Salamov A."/>
            <person name="Ahrendt S.R."/>
            <person name="Lipzen A."/>
            <person name="Sullivan W."/>
            <person name="Andreopoulos W.B."/>
            <person name="Clum A."/>
            <person name="Lindquist E."/>
            <person name="Daum C."/>
            <person name="Ramamoorthy G.K."/>
            <person name="Gryganskyi A."/>
            <person name="Culley D."/>
            <person name="Magnuson J.K."/>
            <person name="James T.Y."/>
            <person name="O'Malley M.A."/>
            <person name="Stajich J.E."/>
            <person name="Spatafora J.W."/>
            <person name="Visel A."/>
            <person name="Grigoriev I.V."/>
        </authorList>
    </citation>
    <scope>NUCLEOTIDE SEQUENCE [LARGE SCALE GENOMIC DNA]</scope>
    <source>
        <strain evidence="4 5">NRRL 1336</strain>
    </source>
</reference>
<dbReference type="EMBL" id="MCGE01000001">
    <property type="protein sequence ID" value="ORZ25128.1"/>
    <property type="molecule type" value="Genomic_DNA"/>
</dbReference>
<sequence length="709" mass="78985">MSSQDTWETAVTAEDKAYYQQLYQYEGANKTQDEMAPFLRKAQSVPTQQLNQIFGAAFQANISNVDNKKSFYIALKLIACAQHGINPSSPILSTSTPLPTFEDYEIITSNDRQKYLRIFQASGPTDGFINGDSAMKILMRSKLPVSLLSQIWNLADIDRQGKLDSTGFVIAMHYVAKCMNENKKSLPHANAPDSILMSARGESPSLATITTPKQLSTPHNTGKAGPTSPPPPPPPVEPVNEHTDAFSPLHQQQPWTVDSEELASYADAFNNIDTRRKGYIEGSEAVGFFGHSKLPSSDLAGIWDLADTQNRGQLSQDEFAIAMHLIRRVRGGSSLPATLPASLLSHVHAGNQKTLAKQADQLKQSIDKEQKDVTVLQQGVKERNTVVSDLQKQVDTLEQSLQQVVKQKSDLQATLDTLKKTEDEKRHNIAQLEKEYNITQTELVSLKAAHQQRMALVGISNSQLASAQSLKNKSAEELALARAGKFDTLAESSPKPNDAPPPPPPSSRHHRTQSLRAQQPSGSSNKRPPAPPPSKKKRAPAPSTSPSGSDNKVTTDAIIEDTSSEKSLAMPRLSPIPHHMKPLPPLMLKVRTTPRPCYLKSITLQTLRVPRKIQLKTMMLLLPPRKCRLKLLILWIQPPPRKCQQKLLTLWIQPPPRKCQQKLLTLWIQPPPRKCQQKLLTLWIQLPPKTHQWKTILLMIRLLPRMYQL</sequence>
<dbReference type="AlphaFoldDB" id="A0A1X2IZZ3"/>
<feature type="compositionally biased region" description="Polar residues" evidence="2">
    <location>
        <begin position="210"/>
        <end position="220"/>
    </location>
</feature>
<evidence type="ECO:0000313" key="4">
    <source>
        <dbReference type="EMBL" id="ORZ25128.1"/>
    </source>
</evidence>
<dbReference type="PANTHER" id="PTHR11216:SF170">
    <property type="entry name" value="DYNAMIN ASSOCIATED PROTEIN 160, ISOFORM D"/>
    <property type="match status" value="1"/>
</dbReference>
<evidence type="ECO:0000313" key="5">
    <source>
        <dbReference type="Proteomes" id="UP000193560"/>
    </source>
</evidence>
<dbReference type="GO" id="GO:0005737">
    <property type="term" value="C:cytoplasm"/>
    <property type="evidence" value="ECO:0007669"/>
    <property type="project" value="TreeGrafter"/>
</dbReference>
<dbReference type="SUPFAM" id="SSF47473">
    <property type="entry name" value="EF-hand"/>
    <property type="match status" value="2"/>
</dbReference>
<dbReference type="GO" id="GO:0005886">
    <property type="term" value="C:plasma membrane"/>
    <property type="evidence" value="ECO:0007669"/>
    <property type="project" value="TreeGrafter"/>
</dbReference>
<feature type="region of interest" description="Disordered" evidence="2">
    <location>
        <begin position="210"/>
        <end position="242"/>
    </location>
</feature>
<feature type="domain" description="EH" evidence="3">
    <location>
        <begin position="261"/>
        <end position="350"/>
    </location>
</feature>
<feature type="domain" description="EH" evidence="3">
    <location>
        <begin position="111"/>
        <end position="187"/>
    </location>
</feature>
<accession>A0A1X2IZZ3</accession>
<proteinExistence type="predicted"/>
<keyword evidence="5" id="KW-1185">Reference proteome</keyword>
<dbReference type="Proteomes" id="UP000193560">
    <property type="component" value="Unassembled WGS sequence"/>
</dbReference>
<feature type="compositionally biased region" description="Pro residues" evidence="2">
    <location>
        <begin position="497"/>
        <end position="506"/>
    </location>
</feature>
<feature type="region of interest" description="Disordered" evidence="2">
    <location>
        <begin position="488"/>
        <end position="555"/>
    </location>
</feature>
<name>A0A1X2IZZ3_9FUNG</name>
<evidence type="ECO:0000256" key="2">
    <source>
        <dbReference type="SAM" id="MobiDB-lite"/>
    </source>
</evidence>
<dbReference type="STRING" id="90262.A0A1X2IZZ3"/>
<dbReference type="Pfam" id="PF12763">
    <property type="entry name" value="EH"/>
    <property type="match status" value="2"/>
</dbReference>
<dbReference type="OrthoDB" id="524326at2759"/>
<dbReference type="InterPro" id="IPR000261">
    <property type="entry name" value="EH_dom"/>
</dbReference>
<keyword evidence="1" id="KW-0175">Coiled coil</keyword>
<dbReference type="SMART" id="SM00027">
    <property type="entry name" value="EH"/>
    <property type="match status" value="3"/>
</dbReference>
<comment type="caution">
    <text evidence="4">The sequence shown here is derived from an EMBL/GenBank/DDBJ whole genome shotgun (WGS) entry which is preliminary data.</text>
</comment>
<dbReference type="GO" id="GO:0006897">
    <property type="term" value="P:endocytosis"/>
    <property type="evidence" value="ECO:0007669"/>
    <property type="project" value="TreeGrafter"/>
</dbReference>
<evidence type="ECO:0000259" key="3">
    <source>
        <dbReference type="PROSITE" id="PS50031"/>
    </source>
</evidence>
<dbReference type="PANTHER" id="PTHR11216">
    <property type="entry name" value="EH DOMAIN"/>
    <property type="match status" value="1"/>
</dbReference>
<dbReference type="Gene3D" id="1.10.238.10">
    <property type="entry name" value="EF-hand"/>
    <property type="match status" value="3"/>
</dbReference>
<protein>
    <recommendedName>
        <fullName evidence="3">EH domain-containing protein</fullName>
    </recommendedName>
</protein>
<dbReference type="GO" id="GO:0016197">
    <property type="term" value="P:endosomal transport"/>
    <property type="evidence" value="ECO:0007669"/>
    <property type="project" value="TreeGrafter"/>
</dbReference>